<proteinExistence type="predicted"/>
<name>A0A1S7PEL6_9HYPH</name>
<organism evidence="1 2">
    <name type="scientific">Agrobacterium deltaense Zutra 3/1</name>
    <dbReference type="NCBI Taxonomy" id="1183427"/>
    <lineage>
        <taxon>Bacteria</taxon>
        <taxon>Pseudomonadati</taxon>
        <taxon>Pseudomonadota</taxon>
        <taxon>Alphaproteobacteria</taxon>
        <taxon>Hyphomicrobiales</taxon>
        <taxon>Rhizobiaceae</taxon>
        <taxon>Rhizobium/Agrobacterium group</taxon>
        <taxon>Agrobacterium</taxon>
    </lineage>
</organism>
<evidence type="ECO:0000313" key="1">
    <source>
        <dbReference type="EMBL" id="CUX19971.1"/>
    </source>
</evidence>
<accession>A0A1S7PEL6</accession>
<gene>
    <name evidence="1" type="ORF">AGR7C_Cc150043</name>
</gene>
<sequence>MLLESYDVLLLHIYLHAEAGRVVDAWRLWIPKVIPRSEHVIS</sequence>
<reference evidence="1 2" key="1">
    <citation type="submission" date="2016-01" db="EMBL/GenBank/DDBJ databases">
        <authorList>
            <person name="Oliw E.H."/>
        </authorList>
    </citation>
    <scope>NUCLEOTIDE SEQUENCE [LARGE SCALE GENOMIC DNA]</scope>
    <source>
        <strain evidence="1 2">Zutra 3-1</strain>
    </source>
</reference>
<dbReference type="AlphaFoldDB" id="A0A1S7PEL6"/>
<evidence type="ECO:0000313" key="2">
    <source>
        <dbReference type="Proteomes" id="UP000191987"/>
    </source>
</evidence>
<dbReference type="Proteomes" id="UP000191987">
    <property type="component" value="Unassembled WGS sequence"/>
</dbReference>
<protein>
    <submittedName>
        <fullName evidence="1">Uncharacterized protein</fullName>
    </submittedName>
</protein>
<dbReference type="EMBL" id="FBWG01000007">
    <property type="protein sequence ID" value="CUX19971.1"/>
    <property type="molecule type" value="Genomic_DNA"/>
</dbReference>